<evidence type="ECO:0000256" key="7">
    <source>
        <dbReference type="SAM" id="SignalP"/>
    </source>
</evidence>
<sequence length="446" mass="47732">MHTLAAALAFALKTADAFDFKTADAFDIKTADAFTIGAPSGLGAGTTGGDGGEVVYPTSTAELVAYLNDTRPFVVVLNQTFDFRGSEGTTTEIGCRPINNRRCIAKHNGFKGQDVIIQGGDMNSTGGCTSGTEVMVTYDNAGIKRVLVRDNKTIRGIGKNGVMIGKGLSLRNNIIVQNILITDLNPHLVWGGDAIFIPGSNDGTTVGNNIWLDHLKVSRIGRQMVVTGKAGVSSMTISNSDFDGNTEFSSSCDGHHYWTFLFYGKTTGITMLNNYVHETSGRSPKVGGEVGDNVVVHAVNNYWSNNTGHSFDVDVNAHVLAEGNCFVNINRTLKNGTRGEMYAFNGGEDADVCKTYLGRPCGANFLVNSGSLTSRNGHLALEVMKAYPNIIDHTSESTDSNTVEQQQQVYPKSLLNSEAASALIQASDLEKEWVKTTGNFGVGKLD</sequence>
<dbReference type="PANTHER" id="PTHR31683">
    <property type="entry name" value="PECTATE LYASE 18-RELATED"/>
    <property type="match status" value="1"/>
</dbReference>
<proteinExistence type="predicted"/>
<organism evidence="9 10">
    <name type="scientific">Hyaloperonospora arabidopsidis (strain Emoy2)</name>
    <name type="common">Downy mildew agent</name>
    <name type="synonym">Peronospora arabidopsidis</name>
    <dbReference type="NCBI Taxonomy" id="559515"/>
    <lineage>
        <taxon>Eukaryota</taxon>
        <taxon>Sar</taxon>
        <taxon>Stramenopiles</taxon>
        <taxon>Oomycota</taxon>
        <taxon>Peronosporomycetes</taxon>
        <taxon>Peronosporales</taxon>
        <taxon>Peronosporaceae</taxon>
        <taxon>Hyaloperonospora</taxon>
    </lineage>
</organism>
<evidence type="ECO:0000256" key="6">
    <source>
        <dbReference type="ARBA" id="ARBA00039082"/>
    </source>
</evidence>
<evidence type="ECO:0000259" key="8">
    <source>
        <dbReference type="SMART" id="SM00656"/>
    </source>
</evidence>
<feature type="chain" id="PRO_5004048951" description="pectin lyase" evidence="7">
    <location>
        <begin position="18"/>
        <end position="446"/>
    </location>
</feature>
<dbReference type="InterPro" id="IPR002022">
    <property type="entry name" value="Pec_lyase"/>
</dbReference>
<evidence type="ECO:0000256" key="5">
    <source>
        <dbReference type="ARBA" id="ARBA00037631"/>
    </source>
</evidence>
<feature type="domain" description="Pectate lyase" evidence="8">
    <location>
        <begin position="111"/>
        <end position="332"/>
    </location>
</feature>
<keyword evidence="3" id="KW-0456">Lyase</keyword>
<dbReference type="HOGENOM" id="CLU_021980_1_0_1"/>
<dbReference type="EC" id="4.2.2.10" evidence="6"/>
<dbReference type="AlphaFoldDB" id="M4BUR5"/>
<dbReference type="PANTHER" id="PTHR31683:SF67">
    <property type="entry name" value="PECTIN LYASE F-RELATED"/>
    <property type="match status" value="1"/>
</dbReference>
<dbReference type="GO" id="GO:0047490">
    <property type="term" value="F:pectin lyase activity"/>
    <property type="evidence" value="ECO:0007669"/>
    <property type="project" value="UniProtKB-EC"/>
</dbReference>
<evidence type="ECO:0000313" key="9">
    <source>
        <dbReference type="EnsemblProtists" id="HpaP810254"/>
    </source>
</evidence>
<comment type="catalytic activity">
    <reaction evidence="4">
        <text>Eliminative cleavage of (1-&gt;4)-alpha-D-galacturonan methyl ester to give oligosaccharides with 4-deoxy-6-O-methyl-alpha-D-galact-4-enuronosyl groups at their non-reducing ends.</text>
        <dbReference type="EC" id="4.2.2.10"/>
    </reaction>
</comment>
<reference evidence="10" key="1">
    <citation type="journal article" date="2010" name="Science">
        <title>Signatures of adaptation to obligate biotrophy in the Hyaloperonospora arabidopsidis genome.</title>
        <authorList>
            <person name="Baxter L."/>
            <person name="Tripathy S."/>
            <person name="Ishaque N."/>
            <person name="Boot N."/>
            <person name="Cabral A."/>
            <person name="Kemen E."/>
            <person name="Thines M."/>
            <person name="Ah-Fong A."/>
            <person name="Anderson R."/>
            <person name="Badejoko W."/>
            <person name="Bittner-Eddy P."/>
            <person name="Boore J.L."/>
            <person name="Chibucos M.C."/>
            <person name="Coates M."/>
            <person name="Dehal P."/>
            <person name="Delehaunty K."/>
            <person name="Dong S."/>
            <person name="Downton P."/>
            <person name="Dumas B."/>
            <person name="Fabro G."/>
            <person name="Fronick C."/>
            <person name="Fuerstenberg S.I."/>
            <person name="Fulton L."/>
            <person name="Gaulin E."/>
            <person name="Govers F."/>
            <person name="Hughes L."/>
            <person name="Humphray S."/>
            <person name="Jiang R.H."/>
            <person name="Judelson H."/>
            <person name="Kamoun S."/>
            <person name="Kyung K."/>
            <person name="Meijer H."/>
            <person name="Minx P."/>
            <person name="Morris P."/>
            <person name="Nelson J."/>
            <person name="Phuntumart V."/>
            <person name="Qutob D."/>
            <person name="Rehmany A."/>
            <person name="Rougon-Cardoso A."/>
            <person name="Ryden P."/>
            <person name="Torto-Alalibo T."/>
            <person name="Studholme D."/>
            <person name="Wang Y."/>
            <person name="Win J."/>
            <person name="Wood J."/>
            <person name="Clifton S.W."/>
            <person name="Rogers J."/>
            <person name="Van den Ackerveken G."/>
            <person name="Jones J.D."/>
            <person name="McDowell J.M."/>
            <person name="Beynon J."/>
            <person name="Tyler B.M."/>
        </authorList>
    </citation>
    <scope>NUCLEOTIDE SEQUENCE [LARGE SCALE GENOMIC DNA]</scope>
    <source>
        <strain evidence="10">Emoy2</strain>
    </source>
</reference>
<name>M4BUR5_HYAAE</name>
<dbReference type="STRING" id="559515.M4BUR5"/>
<dbReference type="Proteomes" id="UP000011713">
    <property type="component" value="Unassembled WGS sequence"/>
</dbReference>
<evidence type="ECO:0000256" key="3">
    <source>
        <dbReference type="ARBA" id="ARBA00023239"/>
    </source>
</evidence>
<reference evidence="9" key="2">
    <citation type="submission" date="2015-06" db="UniProtKB">
        <authorList>
            <consortium name="EnsemblProtists"/>
        </authorList>
    </citation>
    <scope>IDENTIFICATION</scope>
    <source>
        <strain evidence="9">Emoy2</strain>
    </source>
</reference>
<evidence type="ECO:0000313" key="10">
    <source>
        <dbReference type="Proteomes" id="UP000011713"/>
    </source>
</evidence>
<comment type="function">
    <text evidence="5">Pectinolytic enzymes consist of four classes of enzymes: pectin lyase, polygalacturonase, pectin methylesterase and rhamnogalacturonase. Among pectinolytic enzymes, pectin lyase is the most important in depolymerization of pectin, since it cleaves internal glycosidic bonds of highly methylated pectins.</text>
</comment>
<dbReference type="EMBL" id="JH597949">
    <property type="status" value="NOT_ANNOTATED_CDS"/>
    <property type="molecule type" value="Genomic_DNA"/>
</dbReference>
<dbReference type="eggNOG" id="ENOG502QQGH">
    <property type="taxonomic scope" value="Eukaryota"/>
</dbReference>
<feature type="signal peptide" evidence="7">
    <location>
        <begin position="1"/>
        <end position="17"/>
    </location>
</feature>
<dbReference type="InParanoid" id="M4BUR5"/>
<keyword evidence="2" id="KW-0325">Glycoprotein</keyword>
<evidence type="ECO:0000256" key="1">
    <source>
        <dbReference type="ARBA" id="ARBA00023157"/>
    </source>
</evidence>
<accession>M4BUR5</accession>
<dbReference type="Pfam" id="PF00544">
    <property type="entry name" value="Pectate_lyase_4"/>
    <property type="match status" value="1"/>
</dbReference>
<dbReference type="OMA" id="AVYPKNA"/>
<dbReference type="SMART" id="SM00656">
    <property type="entry name" value="Amb_all"/>
    <property type="match status" value="1"/>
</dbReference>
<keyword evidence="10" id="KW-1185">Reference proteome</keyword>
<evidence type="ECO:0000256" key="4">
    <source>
        <dbReference type="ARBA" id="ARBA00036818"/>
    </source>
</evidence>
<keyword evidence="7" id="KW-0732">Signal</keyword>
<dbReference type="InterPro" id="IPR045032">
    <property type="entry name" value="PEL"/>
</dbReference>
<dbReference type="Gene3D" id="2.160.20.10">
    <property type="entry name" value="Single-stranded right-handed beta-helix, Pectin lyase-like"/>
    <property type="match status" value="1"/>
</dbReference>
<dbReference type="SUPFAM" id="SSF51126">
    <property type="entry name" value="Pectin lyase-like"/>
    <property type="match status" value="1"/>
</dbReference>
<dbReference type="InterPro" id="IPR011050">
    <property type="entry name" value="Pectin_lyase_fold/virulence"/>
</dbReference>
<evidence type="ECO:0000256" key="2">
    <source>
        <dbReference type="ARBA" id="ARBA00023180"/>
    </source>
</evidence>
<keyword evidence="1" id="KW-1015">Disulfide bond</keyword>
<protein>
    <recommendedName>
        <fullName evidence="6">pectin lyase</fullName>
        <ecNumber evidence="6">4.2.2.10</ecNumber>
    </recommendedName>
</protein>
<dbReference type="EnsemblProtists" id="HpaT810254">
    <property type="protein sequence ID" value="HpaP810254"/>
    <property type="gene ID" value="HpaG810254"/>
</dbReference>
<dbReference type="GO" id="GO:0030570">
    <property type="term" value="F:pectate lyase activity"/>
    <property type="evidence" value="ECO:0007669"/>
    <property type="project" value="InterPro"/>
</dbReference>
<dbReference type="VEuPathDB" id="FungiDB:HpaG810254"/>
<dbReference type="InterPro" id="IPR012334">
    <property type="entry name" value="Pectin_lyas_fold"/>
</dbReference>